<name>A0AAN9MFT8_PHACN</name>
<protein>
    <submittedName>
        <fullName evidence="2">Uncharacterized protein</fullName>
    </submittedName>
</protein>
<dbReference type="AlphaFoldDB" id="A0AAN9MFT8"/>
<reference evidence="2 3" key="1">
    <citation type="submission" date="2024-01" db="EMBL/GenBank/DDBJ databases">
        <title>The genomes of 5 underutilized Papilionoideae crops provide insights into root nodulation and disease resistanc.</title>
        <authorList>
            <person name="Jiang F."/>
        </authorList>
    </citation>
    <scope>NUCLEOTIDE SEQUENCE [LARGE SCALE GENOMIC DNA]</scope>
    <source>
        <strain evidence="2">JINMINGXINNONG_FW02</strain>
        <tissue evidence="2">Leaves</tissue>
    </source>
</reference>
<evidence type="ECO:0000313" key="3">
    <source>
        <dbReference type="Proteomes" id="UP001374584"/>
    </source>
</evidence>
<evidence type="ECO:0000256" key="1">
    <source>
        <dbReference type="SAM" id="MobiDB-lite"/>
    </source>
</evidence>
<proteinExistence type="predicted"/>
<organism evidence="2 3">
    <name type="scientific">Phaseolus coccineus</name>
    <name type="common">Scarlet runner bean</name>
    <name type="synonym">Phaseolus multiflorus</name>
    <dbReference type="NCBI Taxonomy" id="3886"/>
    <lineage>
        <taxon>Eukaryota</taxon>
        <taxon>Viridiplantae</taxon>
        <taxon>Streptophyta</taxon>
        <taxon>Embryophyta</taxon>
        <taxon>Tracheophyta</taxon>
        <taxon>Spermatophyta</taxon>
        <taxon>Magnoliopsida</taxon>
        <taxon>eudicotyledons</taxon>
        <taxon>Gunneridae</taxon>
        <taxon>Pentapetalae</taxon>
        <taxon>rosids</taxon>
        <taxon>fabids</taxon>
        <taxon>Fabales</taxon>
        <taxon>Fabaceae</taxon>
        <taxon>Papilionoideae</taxon>
        <taxon>50 kb inversion clade</taxon>
        <taxon>NPAAA clade</taxon>
        <taxon>indigoferoid/millettioid clade</taxon>
        <taxon>Phaseoleae</taxon>
        <taxon>Phaseolus</taxon>
    </lineage>
</organism>
<keyword evidence="3" id="KW-1185">Reference proteome</keyword>
<sequence>MNKASNLWIRLLNRRDQFLCPLTFVNPAYKQRGRESMSFATQTNHLLDARLKERLTLLASITHTKSLTLIAARAPTLSHRRFPPQPSEPPPSHTPPFISSTAPAPTVAHSLHSFTSPRPKLPSVTGEGALSTAVHFDTNLWQS</sequence>
<accession>A0AAN9MFT8</accession>
<feature type="region of interest" description="Disordered" evidence="1">
    <location>
        <begin position="76"/>
        <end position="126"/>
    </location>
</feature>
<dbReference type="Proteomes" id="UP001374584">
    <property type="component" value="Unassembled WGS sequence"/>
</dbReference>
<gene>
    <name evidence="2" type="ORF">VNO80_19256</name>
</gene>
<comment type="caution">
    <text evidence="2">The sequence shown here is derived from an EMBL/GenBank/DDBJ whole genome shotgun (WGS) entry which is preliminary data.</text>
</comment>
<dbReference type="EMBL" id="JAYMYR010000007">
    <property type="protein sequence ID" value="KAK7353804.1"/>
    <property type="molecule type" value="Genomic_DNA"/>
</dbReference>
<feature type="compositionally biased region" description="Pro residues" evidence="1">
    <location>
        <begin position="83"/>
        <end position="94"/>
    </location>
</feature>
<evidence type="ECO:0000313" key="2">
    <source>
        <dbReference type="EMBL" id="KAK7353804.1"/>
    </source>
</evidence>